<keyword evidence="2" id="KW-0150">Chloroplast</keyword>
<dbReference type="GO" id="GO:0009570">
    <property type="term" value="C:chloroplast stroma"/>
    <property type="evidence" value="ECO:0007669"/>
    <property type="project" value="UniProtKB-SubCell"/>
</dbReference>
<keyword evidence="4" id="KW-0809">Transit peptide</keyword>
<dbReference type="EMBL" id="JAHRHJ020003813">
    <property type="protein sequence ID" value="KAH9289663.1"/>
    <property type="molecule type" value="Genomic_DNA"/>
</dbReference>
<dbReference type="GO" id="GO:2000904">
    <property type="term" value="P:regulation of starch metabolic process"/>
    <property type="evidence" value="ECO:0007669"/>
    <property type="project" value="TreeGrafter"/>
</dbReference>
<comment type="caution">
    <text evidence="7">The sequence shown here is derived from an EMBL/GenBank/DDBJ whole genome shotgun (WGS) entry which is preliminary data.</text>
</comment>
<feature type="region of interest" description="Disordered" evidence="6">
    <location>
        <begin position="199"/>
        <end position="231"/>
    </location>
</feature>
<dbReference type="PANTHER" id="PTHR34113:SF2">
    <property type="entry name" value="PROTEIN LIKE EARLY STARVATION, CHLOROPLASTIC"/>
    <property type="match status" value="1"/>
</dbReference>
<evidence type="ECO:0000256" key="3">
    <source>
        <dbReference type="ARBA" id="ARBA00022640"/>
    </source>
</evidence>
<comment type="similarity">
    <text evidence="5">Belongs to the ESV1 family.</text>
</comment>
<evidence type="ECO:0000256" key="6">
    <source>
        <dbReference type="SAM" id="MobiDB-lite"/>
    </source>
</evidence>
<feature type="compositionally biased region" description="Low complexity" evidence="6">
    <location>
        <begin position="206"/>
        <end position="220"/>
    </location>
</feature>
<keyword evidence="8" id="KW-1185">Reference proteome</keyword>
<dbReference type="InterPro" id="IPR052495">
    <property type="entry name" value="Alpha-glucan_binding_chloro"/>
</dbReference>
<feature type="region of interest" description="Disordered" evidence="6">
    <location>
        <begin position="361"/>
        <end position="381"/>
    </location>
</feature>
<comment type="subcellular location">
    <subcellularLocation>
        <location evidence="1">Plastid</location>
        <location evidence="1">Chloroplast stroma</location>
    </subcellularLocation>
</comment>
<organism evidence="7 8">
    <name type="scientific">Taxus chinensis</name>
    <name type="common">Chinese yew</name>
    <name type="synonym">Taxus wallichiana var. chinensis</name>
    <dbReference type="NCBI Taxonomy" id="29808"/>
    <lineage>
        <taxon>Eukaryota</taxon>
        <taxon>Viridiplantae</taxon>
        <taxon>Streptophyta</taxon>
        <taxon>Embryophyta</taxon>
        <taxon>Tracheophyta</taxon>
        <taxon>Spermatophyta</taxon>
        <taxon>Pinopsida</taxon>
        <taxon>Pinidae</taxon>
        <taxon>Conifers II</taxon>
        <taxon>Cupressales</taxon>
        <taxon>Taxaceae</taxon>
        <taxon>Taxus</taxon>
    </lineage>
</organism>
<accession>A0AA38BYP5</accession>
<dbReference type="AlphaFoldDB" id="A0AA38BYP5"/>
<evidence type="ECO:0000256" key="5">
    <source>
        <dbReference type="ARBA" id="ARBA00038237"/>
    </source>
</evidence>
<dbReference type="OMA" id="CHAHELE"/>
<dbReference type="GO" id="GO:0043036">
    <property type="term" value="C:starch grain"/>
    <property type="evidence" value="ECO:0007669"/>
    <property type="project" value="TreeGrafter"/>
</dbReference>
<reference evidence="7 8" key="1">
    <citation type="journal article" date="2021" name="Nat. Plants">
        <title>The Taxus genome provides insights into paclitaxel biosynthesis.</title>
        <authorList>
            <person name="Xiong X."/>
            <person name="Gou J."/>
            <person name="Liao Q."/>
            <person name="Li Y."/>
            <person name="Zhou Q."/>
            <person name="Bi G."/>
            <person name="Li C."/>
            <person name="Du R."/>
            <person name="Wang X."/>
            <person name="Sun T."/>
            <person name="Guo L."/>
            <person name="Liang H."/>
            <person name="Lu P."/>
            <person name="Wu Y."/>
            <person name="Zhang Z."/>
            <person name="Ro D.K."/>
            <person name="Shang Y."/>
            <person name="Huang S."/>
            <person name="Yan J."/>
        </authorList>
    </citation>
    <scope>NUCLEOTIDE SEQUENCE [LARGE SCALE GENOMIC DNA]</scope>
    <source>
        <strain evidence="7">Ta-2019</strain>
    </source>
</reference>
<evidence type="ECO:0000256" key="4">
    <source>
        <dbReference type="ARBA" id="ARBA00022946"/>
    </source>
</evidence>
<evidence type="ECO:0000256" key="2">
    <source>
        <dbReference type="ARBA" id="ARBA00022528"/>
    </source>
</evidence>
<feature type="region of interest" description="Disordered" evidence="6">
    <location>
        <begin position="163"/>
        <end position="187"/>
    </location>
</feature>
<dbReference type="GO" id="GO:2001070">
    <property type="term" value="F:starch binding"/>
    <property type="evidence" value="ECO:0007669"/>
    <property type="project" value="TreeGrafter"/>
</dbReference>
<keyword evidence="3" id="KW-0934">Plastid</keyword>
<name>A0AA38BYP5_TAXCH</name>
<gene>
    <name evidence="7" type="ORF">KI387_033780</name>
</gene>
<dbReference type="GO" id="GO:0005982">
    <property type="term" value="P:starch metabolic process"/>
    <property type="evidence" value="ECO:0007669"/>
    <property type="project" value="TreeGrafter"/>
</dbReference>
<dbReference type="PANTHER" id="PTHR34113">
    <property type="entry name" value="INACTIVE PURPLE ACID PHOSPHATASE-LIKE PROTEIN"/>
    <property type="match status" value="1"/>
</dbReference>
<sequence length="645" mass="73233">MVDKVSTFIGGRVHGLHVVKNVAIRNGISLGARLTNLHRDTMRFSTKTQRNWSVFKGQIRYRVQIIASSTNQEGLKDGPNNEDGSYLGAWKREMEKQKSSPPAPEPVRDDSNISEDPDALERKTKHFEKIQQVPAEERNRAQRIQVIDRAAAAIAAARALIAENPRPRPSSPTLPASAEFSPYPGQGLLMEKENDVAGLKEERKTPSFTSSSPPSEIQSTVTPGPDFWSWSPPSVKVGENMSALTNVQPANTLNSHKNPIADVLEKERSLAALNIPFESTVNDIPFESTVNTETTGTPEVPLVFQNRAVPSLPPLQSLMEVTGVDTSELSTESTIAGKEGISELIFDSNIPQHASEIASVLDQDHDKSKSETSGVNPDGSRWWKETGVELRTNGVICNWTVTRGVNSNGETEWEEKFWEACDDFDYKELGSEKSGRDAAGNVWREFWKEAMWQDIKSGLLHMEKFADKWAKNGQNEQWQEKWWEHYDATGHAEKWADKWCQIDLNTPLEAGHAHVWHERWGEKYDGKGSAMKYTDKWAERAEDTNKWSKWGDKWDEHFDQNSNGIRQGETWWEGASGERWNRTWGEEHDGSGWIHKYGKSSSGEHWDTREEQDTWYERVSHYGFSHCFENSQELRSVRKRTKPKL</sequence>
<feature type="region of interest" description="Disordered" evidence="6">
    <location>
        <begin position="93"/>
        <end position="116"/>
    </location>
</feature>
<evidence type="ECO:0000313" key="8">
    <source>
        <dbReference type="Proteomes" id="UP000824469"/>
    </source>
</evidence>
<evidence type="ECO:0000256" key="1">
    <source>
        <dbReference type="ARBA" id="ARBA00004470"/>
    </source>
</evidence>
<proteinExistence type="inferred from homology"/>
<evidence type="ECO:0000313" key="7">
    <source>
        <dbReference type="EMBL" id="KAH9289663.1"/>
    </source>
</evidence>
<dbReference type="Proteomes" id="UP000824469">
    <property type="component" value="Unassembled WGS sequence"/>
</dbReference>
<protein>
    <submittedName>
        <fullName evidence="7">Uncharacterized protein</fullName>
    </submittedName>
</protein>